<dbReference type="Proteomes" id="UP000827092">
    <property type="component" value="Unassembled WGS sequence"/>
</dbReference>
<gene>
    <name evidence="1" type="ORF">JTE90_027357</name>
</gene>
<reference evidence="1 2" key="1">
    <citation type="journal article" date="2022" name="Nat. Ecol. Evol.">
        <title>A masculinizing supergene underlies an exaggerated male reproductive morph in a spider.</title>
        <authorList>
            <person name="Hendrickx F."/>
            <person name="De Corte Z."/>
            <person name="Sonet G."/>
            <person name="Van Belleghem S.M."/>
            <person name="Kostlbacher S."/>
            <person name="Vangestel C."/>
        </authorList>
    </citation>
    <scope>NUCLEOTIDE SEQUENCE [LARGE SCALE GENOMIC DNA]</scope>
    <source>
        <strain evidence="1">W744_W776</strain>
    </source>
</reference>
<dbReference type="EMBL" id="JAFNEN010000002">
    <property type="protein sequence ID" value="KAG8201878.1"/>
    <property type="molecule type" value="Genomic_DNA"/>
</dbReference>
<keyword evidence="2" id="KW-1185">Reference proteome</keyword>
<protein>
    <submittedName>
        <fullName evidence="1">Uncharacterized protein</fullName>
    </submittedName>
</protein>
<proteinExistence type="predicted"/>
<name>A0AAV6W190_9ARAC</name>
<evidence type="ECO:0000313" key="2">
    <source>
        <dbReference type="Proteomes" id="UP000827092"/>
    </source>
</evidence>
<dbReference type="AlphaFoldDB" id="A0AAV6W190"/>
<accession>A0AAV6W190</accession>
<comment type="caution">
    <text evidence="1">The sequence shown here is derived from an EMBL/GenBank/DDBJ whole genome shotgun (WGS) entry which is preliminary data.</text>
</comment>
<evidence type="ECO:0000313" key="1">
    <source>
        <dbReference type="EMBL" id="KAG8201878.1"/>
    </source>
</evidence>
<sequence length="154" mass="17805">MRKNLHWSQFHALFEHHQHPYFYAEEDRTGGGRIIKSRHRLCYPAADDKPDYPATHVATNVYLLVCNGRTKFAKLAVSSPESTRITALICPPPIETSPPICDQFHLRVNSLRPPPKQLREFKIRNLFIIPQYPGKATFLHTENPLQIGEESWPH</sequence>
<organism evidence="1 2">
    <name type="scientific">Oedothorax gibbosus</name>
    <dbReference type="NCBI Taxonomy" id="931172"/>
    <lineage>
        <taxon>Eukaryota</taxon>
        <taxon>Metazoa</taxon>
        <taxon>Ecdysozoa</taxon>
        <taxon>Arthropoda</taxon>
        <taxon>Chelicerata</taxon>
        <taxon>Arachnida</taxon>
        <taxon>Araneae</taxon>
        <taxon>Araneomorphae</taxon>
        <taxon>Entelegynae</taxon>
        <taxon>Araneoidea</taxon>
        <taxon>Linyphiidae</taxon>
        <taxon>Erigoninae</taxon>
        <taxon>Oedothorax</taxon>
    </lineage>
</organism>